<feature type="compositionally biased region" description="Low complexity" evidence="1">
    <location>
        <begin position="922"/>
        <end position="944"/>
    </location>
</feature>
<evidence type="ECO:0000313" key="3">
    <source>
        <dbReference type="Proteomes" id="UP001150062"/>
    </source>
</evidence>
<proteinExistence type="predicted"/>
<dbReference type="InterPro" id="IPR037474">
    <property type="entry name" value="ScaA"/>
</dbReference>
<dbReference type="PANTHER" id="PTHR37516">
    <property type="entry name" value="SCA1 COMPLEX SCAFFOLD PROTEIN SCAA"/>
    <property type="match status" value="1"/>
</dbReference>
<sequence>MTSINNSQNKQKSSLTNFPLYYGFRGNYKGPLINTNEKIVPTKSEHQNRHSAPVFVDSEGNMYDINYLPIKETKRRLRKTNLPSINEFKIGSNKQFFTKEGRLKLIQRHTCTKVDNFPTFPNPQDYQTFTEFEQASVKWYQTVQKNLGVLKLPKKIGAQSYRIKEELKSEEQNNQKSDLFHNLSPKTNLVSEIEETEIGNVSSESLDQITNSTEEEHKKLTSQQKIQLIDLINKEKKVYESEKEKDTTLSQYLRKEDPWDTHLVPEEPQPEYYLNFTDYQRACRRWTQIVSSKLKKMPMHPRQLQQQALLKSYKKKIQISQSKSEKTDYFRGHFQWIQQVEKKVLINSACFRKTKNLLEPVKMDHYLPTYKSLWVNLSKKTRGKLSSLIEKLSNKSSNKIEIFGHYTPIFGYSSSNNKNENKTKLQNFALLRDLPQYIQTNIRNPCQERIGKSKINFIIPDYDFETGVPWKDALKLKEYPKYRNELQKQTISFRFQKLYLKYSPNKQQITIFGKETKLIELKNNIYYLYYLKLILRFLTNQTNKSVSGYQQLEKNVQKKIKKINKIIFELIEKDNYLLIKNIFEGILNRSSKITIFNLFLLKQILNIEDEKLIKLIQNNEISFPYFLHKFSTSKYTHTKNATKTLWEFLRNKNYEKYFANYYSQNAEILKMGLFSHPSMKKKSNERNYAGFRKSSMFKIHSYLQQNKELFDEFEQTNSKGENESFLLIKKNNLIQLPSFLTLMLTEYFQKTLKNINDDHSLIDFNSTELFAGRFCRDLIRKLELGLITTHLPTIYYISNLLYRFLKALYNLNLLIGPCFSGEKRGIELLTTLKPNRWFKPQNNQGRNLKKLVTSFVKNPNKETTIDSEQFPTTTTSSATTTEKSSLSSTTEKSSFSSTTGTTTLSSQPIKPKKSITLITATTSEPLPTTSSPSLSSSSSSSSKLNKSAKISTSLSSSTSLKMKHNSEPPLTLGVRFVNSDIYRFFKLVHLLPNEVNTYQSKIPLLKCLKYLLRERTLFLNVYDDGKLFDNLKQLCYNTLNSKCNELGWKLFYQSIAYHSETCNWLTSTNTFKAFLMPPNDPIGITHQLKYLYKLLRMPEIDEKRTKEKKKRSFRWYEKDPKKSLNKDRKLIINYLVKKLWHVRLHMIYKRFVKKFAGKAFIQTAKIFSLILKKGAYSKLYKSLNSQEDYIHGLLFFQKNQSNLVNPNLITSKKSRKKLIF</sequence>
<dbReference type="Proteomes" id="UP001150062">
    <property type="component" value="Unassembled WGS sequence"/>
</dbReference>
<accession>A0ABQ8Z9P4</accession>
<gene>
    <name evidence="2" type="ORF">M0813_13006</name>
</gene>
<name>A0ABQ8Z9P4_9EUKA</name>
<feature type="region of interest" description="Disordered" evidence="1">
    <location>
        <begin position="862"/>
        <end position="909"/>
    </location>
</feature>
<feature type="compositionally biased region" description="Low complexity" evidence="1">
    <location>
        <begin position="872"/>
        <end position="906"/>
    </location>
</feature>
<reference evidence="2" key="1">
    <citation type="submission" date="2022-08" db="EMBL/GenBank/DDBJ databases">
        <title>Novel sulfate-reducing endosymbionts in the free-living metamonad Anaeramoeba.</title>
        <authorList>
            <person name="Jerlstrom-Hultqvist J."/>
            <person name="Cepicka I."/>
            <person name="Gallot-Lavallee L."/>
            <person name="Salas-Leiva D."/>
            <person name="Curtis B.A."/>
            <person name="Zahonova K."/>
            <person name="Pipaliya S."/>
            <person name="Dacks J."/>
            <person name="Roger A.J."/>
        </authorList>
    </citation>
    <scope>NUCLEOTIDE SEQUENCE</scope>
    <source>
        <strain evidence="2">Schooner1</strain>
    </source>
</reference>
<dbReference type="EMBL" id="JAOAOG010000028">
    <property type="protein sequence ID" value="KAJ6253593.1"/>
    <property type="molecule type" value="Genomic_DNA"/>
</dbReference>
<feature type="region of interest" description="Disordered" evidence="1">
    <location>
        <begin position="921"/>
        <end position="944"/>
    </location>
</feature>
<keyword evidence="3" id="KW-1185">Reference proteome</keyword>
<dbReference type="PANTHER" id="PTHR37516:SF1">
    <property type="entry name" value="SCA1 COMPLEX SCAFFOLD PROTEIN SCAA"/>
    <property type="match status" value="1"/>
</dbReference>
<protein>
    <submittedName>
        <fullName evidence="2">Sca1 complex scaffold protein scaa</fullName>
    </submittedName>
</protein>
<evidence type="ECO:0000313" key="2">
    <source>
        <dbReference type="EMBL" id="KAJ6253593.1"/>
    </source>
</evidence>
<evidence type="ECO:0000256" key="1">
    <source>
        <dbReference type="SAM" id="MobiDB-lite"/>
    </source>
</evidence>
<comment type="caution">
    <text evidence="2">The sequence shown here is derived from an EMBL/GenBank/DDBJ whole genome shotgun (WGS) entry which is preliminary data.</text>
</comment>
<organism evidence="2 3">
    <name type="scientific">Anaeramoeba flamelloides</name>
    <dbReference type="NCBI Taxonomy" id="1746091"/>
    <lineage>
        <taxon>Eukaryota</taxon>
        <taxon>Metamonada</taxon>
        <taxon>Anaeramoebidae</taxon>
        <taxon>Anaeramoeba</taxon>
    </lineage>
</organism>